<organism evidence="2 3">
    <name type="scientific">Pseudorhizobium pelagicum</name>
    <dbReference type="NCBI Taxonomy" id="1509405"/>
    <lineage>
        <taxon>Bacteria</taxon>
        <taxon>Pseudomonadati</taxon>
        <taxon>Pseudomonadota</taxon>
        <taxon>Alphaproteobacteria</taxon>
        <taxon>Hyphomicrobiales</taxon>
        <taxon>Rhizobiaceae</taxon>
        <taxon>Rhizobium/Agrobacterium group</taxon>
        <taxon>Pseudorhizobium</taxon>
    </lineage>
</organism>
<evidence type="ECO:0000259" key="1">
    <source>
        <dbReference type="Pfam" id="PF00535"/>
    </source>
</evidence>
<dbReference type="AlphaFoldDB" id="A0A922P0A6"/>
<dbReference type="CDD" id="cd00761">
    <property type="entry name" value="Glyco_tranf_GTA_type"/>
    <property type="match status" value="1"/>
</dbReference>
<sequence length="319" mass="35279">MSMAQNRPDVSFVIAAYNAEETIARAIESALAQVGVTLEVVVVDDCSTDATVEIVRQMADPRVTVIRQSSNGGPARARNRGIEAANGAWVAVLDADDEISVHRSARMIARADALTTPLVVDNLNVVAMDGGRSWRMFTEDELRARATLTLADYISSNVLFRSTFNFGYMKPMFARDFLQRHDLAFDERLRIGEDYLLVASALASGATCAVEPSAGYIYHLRQGSISRVLDLHHVDSMLAADRVFLNRFHLSDEAVVAQRRRTRSLVEARAFLTLVSHIKNRSAAGALKTAIDTPRALWHLRMPIAKRLRRLMPTSTPVS</sequence>
<evidence type="ECO:0000313" key="2">
    <source>
        <dbReference type="EMBL" id="KEQ06637.1"/>
    </source>
</evidence>
<dbReference type="InterPro" id="IPR001173">
    <property type="entry name" value="Glyco_trans_2-like"/>
</dbReference>
<proteinExistence type="predicted"/>
<keyword evidence="3" id="KW-1185">Reference proteome</keyword>
<comment type="caution">
    <text evidence="2">The sequence shown here is derived from an EMBL/GenBank/DDBJ whole genome shotgun (WGS) entry which is preliminary data.</text>
</comment>
<dbReference type="GO" id="GO:0016758">
    <property type="term" value="F:hexosyltransferase activity"/>
    <property type="evidence" value="ECO:0007669"/>
    <property type="project" value="UniProtKB-ARBA"/>
</dbReference>
<gene>
    <name evidence="2" type="ORF">GV68_06135</name>
</gene>
<dbReference type="Proteomes" id="UP000052167">
    <property type="component" value="Unassembled WGS sequence"/>
</dbReference>
<dbReference type="InterPro" id="IPR029044">
    <property type="entry name" value="Nucleotide-diphossugar_trans"/>
</dbReference>
<dbReference type="Pfam" id="PF00535">
    <property type="entry name" value="Glycos_transf_2"/>
    <property type="match status" value="1"/>
</dbReference>
<evidence type="ECO:0000313" key="3">
    <source>
        <dbReference type="Proteomes" id="UP000052167"/>
    </source>
</evidence>
<dbReference type="PANTHER" id="PTHR22916:SF3">
    <property type="entry name" value="UDP-GLCNAC:BETAGAL BETA-1,3-N-ACETYLGLUCOSAMINYLTRANSFERASE-LIKE PROTEIN 1"/>
    <property type="match status" value="1"/>
</dbReference>
<dbReference type="EMBL" id="JOKJ01000015">
    <property type="protein sequence ID" value="KEQ06637.1"/>
    <property type="molecule type" value="Genomic_DNA"/>
</dbReference>
<dbReference type="PANTHER" id="PTHR22916">
    <property type="entry name" value="GLYCOSYLTRANSFERASE"/>
    <property type="match status" value="1"/>
</dbReference>
<feature type="domain" description="Glycosyltransferase 2-like" evidence="1">
    <location>
        <begin position="11"/>
        <end position="173"/>
    </location>
</feature>
<dbReference type="RefSeq" id="WP_037167576.1">
    <property type="nucleotide sequence ID" value="NZ_JOKI01000018.1"/>
</dbReference>
<dbReference type="SUPFAM" id="SSF53448">
    <property type="entry name" value="Nucleotide-diphospho-sugar transferases"/>
    <property type="match status" value="1"/>
</dbReference>
<accession>A0A922P0A6</accession>
<protein>
    <submittedName>
        <fullName evidence="2">Glycosyl transferase</fullName>
    </submittedName>
</protein>
<dbReference type="OrthoDB" id="5291101at2"/>
<keyword evidence="2" id="KW-0808">Transferase</keyword>
<name>A0A922P0A6_9HYPH</name>
<reference evidence="2 3" key="1">
    <citation type="submission" date="2014-06" db="EMBL/GenBank/DDBJ databases">
        <title>Rhizobium pelagicum/R2-400B4.</title>
        <authorList>
            <person name="Kimes N.E."/>
            <person name="Lopez-Perez M."/>
        </authorList>
    </citation>
    <scope>NUCLEOTIDE SEQUENCE [LARGE SCALE GENOMIC DNA]</scope>
    <source>
        <strain evidence="2 3">R2-400B4</strain>
    </source>
</reference>
<dbReference type="Gene3D" id="3.90.550.10">
    <property type="entry name" value="Spore Coat Polysaccharide Biosynthesis Protein SpsA, Chain A"/>
    <property type="match status" value="1"/>
</dbReference>